<evidence type="ECO:0000313" key="3">
    <source>
        <dbReference type="Proteomes" id="UP000761534"/>
    </source>
</evidence>
<dbReference type="PROSITE" id="PS50250">
    <property type="entry name" value="PCI"/>
    <property type="match status" value="1"/>
</dbReference>
<dbReference type="SMART" id="SM00088">
    <property type="entry name" value="PINT"/>
    <property type="match status" value="1"/>
</dbReference>
<dbReference type="AlphaFoldDB" id="A0A642V564"/>
<dbReference type="Gene3D" id="1.25.40.570">
    <property type="match status" value="1"/>
</dbReference>
<dbReference type="Proteomes" id="UP000761534">
    <property type="component" value="Unassembled WGS sequence"/>
</dbReference>
<protein>
    <recommendedName>
        <fullName evidence="1">PCI domain-containing protein</fullName>
    </recommendedName>
</protein>
<evidence type="ECO:0000259" key="1">
    <source>
        <dbReference type="PROSITE" id="PS50250"/>
    </source>
</evidence>
<dbReference type="VEuPathDB" id="FungiDB:TRICI_003051"/>
<dbReference type="SUPFAM" id="SSF46785">
    <property type="entry name" value="Winged helix' DNA-binding domain"/>
    <property type="match status" value="1"/>
</dbReference>
<accession>A0A642V564</accession>
<feature type="domain" description="PCI" evidence="1">
    <location>
        <begin position="233"/>
        <end position="396"/>
    </location>
</feature>
<comment type="caution">
    <text evidence="2">The sequence shown here is derived from an EMBL/GenBank/DDBJ whole genome shotgun (WGS) entry which is preliminary data.</text>
</comment>
<dbReference type="OrthoDB" id="194139at2759"/>
<dbReference type="InterPro" id="IPR000717">
    <property type="entry name" value="PCI_dom"/>
</dbReference>
<sequence>MSDDDDFMLSADEEDENKYYNAKALKEDEPDDAFSEFKDVVEKDSGEWSFKATKQIIKLMFLQNKKKEALEYYVQFLGYIKSSSISRNYAEKSLNNIMEHVTTDDAEFMEKIYSSTLEVLDDPSTERLWIKTALRLATLYIEREEAGRAEQLLKRLHEKCAGTDSDNSKGTYLLELYSLEIQLYTVTNNNKKLKELYNKTLSINTAIPHPRILGIIRECGGKMHMREHQWDAAREDFFESFKNYDEAGSLQRLKVLKCYVIACMLSESEINPFASQETKPYMNNPEINAMVQLVEAFHNSDVEEFNRLMKVHQAEIMSDKFLKQFLGDIVNTIQSLGLINMVKPYTRVSFQYLASNLQIDVPTLQNILTGIILDGKLPNGRLNLLDQVLEFNPDFQQIASQTKPIQIQKLPQRYQQRKPEVLDTDSEHEKPRYERSKVLSEWLKSTHYLHSTIYSSAIKSNE</sequence>
<dbReference type="Pfam" id="PF01399">
    <property type="entry name" value="PCI"/>
    <property type="match status" value="1"/>
</dbReference>
<dbReference type="EMBL" id="SWFS01000211">
    <property type="protein sequence ID" value="KAA8914010.1"/>
    <property type="molecule type" value="Genomic_DNA"/>
</dbReference>
<dbReference type="SMART" id="SM00753">
    <property type="entry name" value="PAM"/>
    <property type="match status" value="1"/>
</dbReference>
<dbReference type="GO" id="GO:0008541">
    <property type="term" value="C:proteasome regulatory particle, lid subcomplex"/>
    <property type="evidence" value="ECO:0007669"/>
    <property type="project" value="UniProtKB-ARBA"/>
</dbReference>
<organism evidence="2 3">
    <name type="scientific">Trichomonascus ciferrii</name>
    <dbReference type="NCBI Taxonomy" id="44093"/>
    <lineage>
        <taxon>Eukaryota</taxon>
        <taxon>Fungi</taxon>
        <taxon>Dikarya</taxon>
        <taxon>Ascomycota</taxon>
        <taxon>Saccharomycotina</taxon>
        <taxon>Dipodascomycetes</taxon>
        <taxon>Dipodascales</taxon>
        <taxon>Trichomonascaceae</taxon>
        <taxon>Trichomonascus</taxon>
        <taxon>Trichomonascus ciferrii complex</taxon>
    </lineage>
</organism>
<dbReference type="PANTHER" id="PTHR10678">
    <property type="entry name" value="26S PROTEASOME NON-ATPASE REGULATORY SUBUNIT 11/COP9 SIGNALOSOME COMPLEX SUBUNIT 2"/>
    <property type="match status" value="1"/>
</dbReference>
<dbReference type="InterPro" id="IPR050871">
    <property type="entry name" value="26S_Proteasome/COP9_Components"/>
</dbReference>
<name>A0A642V564_9ASCO</name>
<gene>
    <name evidence="2" type="ORF">TRICI_003051</name>
</gene>
<reference evidence="2" key="1">
    <citation type="journal article" date="2019" name="G3 (Bethesda)">
        <title>Genome Assemblies of Two Rare Opportunistic Yeast Pathogens: Diutina rugosa (syn. Candida rugosa) and Trichomonascus ciferrii (syn. Candida ciferrii).</title>
        <authorList>
            <person name="Mixao V."/>
            <person name="Saus E."/>
            <person name="Hansen A.P."/>
            <person name="Lass-Florl C."/>
            <person name="Gabaldon T."/>
        </authorList>
    </citation>
    <scope>NUCLEOTIDE SEQUENCE</scope>
    <source>
        <strain evidence="2">CBS 4856</strain>
    </source>
</reference>
<dbReference type="InterPro" id="IPR036390">
    <property type="entry name" value="WH_DNA-bd_sf"/>
</dbReference>
<evidence type="ECO:0000313" key="2">
    <source>
        <dbReference type="EMBL" id="KAA8914010.1"/>
    </source>
</evidence>
<keyword evidence="3" id="KW-1185">Reference proteome</keyword>
<proteinExistence type="predicted"/>